<comment type="subcellular location">
    <subcellularLocation>
        <location evidence="1">Secreted</location>
    </subcellularLocation>
</comment>
<evidence type="ECO:0000256" key="6">
    <source>
        <dbReference type="ARBA" id="ARBA00023121"/>
    </source>
</evidence>
<keyword evidence="6" id="KW-0446">Lipid-binding</keyword>
<dbReference type="EMBL" id="BTRK01000006">
    <property type="protein sequence ID" value="GMR58056.1"/>
    <property type="molecule type" value="Genomic_DNA"/>
</dbReference>
<keyword evidence="3" id="KW-0964">Secreted</keyword>
<keyword evidence="5" id="KW-0175">Coiled coil</keyword>
<comment type="caution">
    <text evidence="8">The sequence shown here is derived from an EMBL/GenBank/DDBJ whole genome shotgun (WGS) entry which is preliminary data.</text>
</comment>
<evidence type="ECO:0000256" key="7">
    <source>
        <dbReference type="SAM" id="SignalP"/>
    </source>
</evidence>
<accession>A0AAN5D774</accession>
<feature type="non-terminal residue" evidence="8">
    <location>
        <position position="222"/>
    </location>
</feature>
<evidence type="ECO:0000256" key="1">
    <source>
        <dbReference type="ARBA" id="ARBA00004613"/>
    </source>
</evidence>
<keyword evidence="9" id="KW-1185">Reference proteome</keyword>
<evidence type="ECO:0000256" key="5">
    <source>
        <dbReference type="ARBA" id="ARBA00023054"/>
    </source>
</evidence>
<proteinExistence type="inferred from homology"/>
<dbReference type="Pfam" id="PF05823">
    <property type="entry name" value="Gp-FAR-1"/>
    <property type="match status" value="1"/>
</dbReference>
<comment type="similarity">
    <text evidence="2">Belongs to the fatty-acid and retinol-binding protein (FARBP) family.</text>
</comment>
<organism evidence="8 9">
    <name type="scientific">Pristionchus mayeri</name>
    <dbReference type="NCBI Taxonomy" id="1317129"/>
    <lineage>
        <taxon>Eukaryota</taxon>
        <taxon>Metazoa</taxon>
        <taxon>Ecdysozoa</taxon>
        <taxon>Nematoda</taxon>
        <taxon>Chromadorea</taxon>
        <taxon>Rhabditida</taxon>
        <taxon>Rhabditina</taxon>
        <taxon>Diplogasteromorpha</taxon>
        <taxon>Diplogasteroidea</taxon>
        <taxon>Neodiplogasteridae</taxon>
        <taxon>Pristionchus</taxon>
    </lineage>
</organism>
<reference evidence="9" key="1">
    <citation type="submission" date="2022-10" db="EMBL/GenBank/DDBJ databases">
        <title>Genome assembly of Pristionchus species.</title>
        <authorList>
            <person name="Yoshida K."/>
            <person name="Sommer R.J."/>
        </authorList>
    </citation>
    <scope>NUCLEOTIDE SEQUENCE [LARGE SCALE GENOMIC DNA]</scope>
    <source>
        <strain evidence="9">RS5460</strain>
    </source>
</reference>
<evidence type="ECO:0000313" key="8">
    <source>
        <dbReference type="EMBL" id="GMR58056.1"/>
    </source>
</evidence>
<keyword evidence="4 7" id="KW-0732">Signal</keyword>
<dbReference type="Proteomes" id="UP001328107">
    <property type="component" value="Unassembled WGS sequence"/>
</dbReference>
<evidence type="ECO:0000256" key="3">
    <source>
        <dbReference type="ARBA" id="ARBA00022525"/>
    </source>
</evidence>
<evidence type="ECO:0000313" key="9">
    <source>
        <dbReference type="Proteomes" id="UP001328107"/>
    </source>
</evidence>
<dbReference type="GO" id="GO:0008289">
    <property type="term" value="F:lipid binding"/>
    <property type="evidence" value="ECO:0007669"/>
    <property type="project" value="UniProtKB-KW"/>
</dbReference>
<evidence type="ECO:0000256" key="4">
    <source>
        <dbReference type="ARBA" id="ARBA00022729"/>
    </source>
</evidence>
<dbReference type="GO" id="GO:0005576">
    <property type="term" value="C:extracellular region"/>
    <property type="evidence" value="ECO:0007669"/>
    <property type="project" value="UniProtKB-SubCell"/>
</dbReference>
<gene>
    <name evidence="8" type="ORF">PMAYCL1PPCAC_28251</name>
</gene>
<dbReference type="AlphaFoldDB" id="A0AAN5D774"/>
<dbReference type="Gene3D" id="1.20.120.1100">
    <property type="match status" value="1"/>
</dbReference>
<feature type="signal peptide" evidence="7">
    <location>
        <begin position="1"/>
        <end position="17"/>
    </location>
</feature>
<sequence length="222" mass="25243">MSRLLLIVLGSFLVANAAPLETIVNRKRCSVSEKSSELADLSREVLELTYAEELPQWSFFEESDSSAETLSEADKKTLEELILTVTEEHVLNVTEPDPEPTLGQKLKKFYAGFKEKVKNLGTNAKEIVDLVKENIRTIRTQKADPNASEDEVKETAWKKTVYTIKRWLALNEEGKAQLRKNFPRLAAFLDNPKWQKQFCGFSCVVADTKKENKETRKTATET</sequence>
<name>A0AAN5D774_9BILA</name>
<evidence type="ECO:0000256" key="2">
    <source>
        <dbReference type="ARBA" id="ARBA00006648"/>
    </source>
</evidence>
<protein>
    <submittedName>
        <fullName evidence="8">Uncharacterized protein</fullName>
    </submittedName>
</protein>
<feature type="chain" id="PRO_5042821544" evidence="7">
    <location>
        <begin position="18"/>
        <end position="222"/>
    </location>
</feature>
<dbReference type="InterPro" id="IPR008632">
    <property type="entry name" value="Gp-FAR-1"/>
</dbReference>